<keyword evidence="4" id="KW-1185">Reference proteome</keyword>
<reference evidence="3 4" key="1">
    <citation type="journal article" date="2015" name="Genome Announc.">
        <title>Expanding the biotechnology potential of lactobacilli through comparative genomics of 213 strains and associated genera.</title>
        <authorList>
            <person name="Sun Z."/>
            <person name="Harris H.M."/>
            <person name="McCann A."/>
            <person name="Guo C."/>
            <person name="Argimon S."/>
            <person name="Zhang W."/>
            <person name="Yang X."/>
            <person name="Jeffery I.B."/>
            <person name="Cooney J.C."/>
            <person name="Kagawa T.F."/>
            <person name="Liu W."/>
            <person name="Song Y."/>
            <person name="Salvetti E."/>
            <person name="Wrobel A."/>
            <person name="Rasinkangas P."/>
            <person name="Parkhill J."/>
            <person name="Rea M.C."/>
            <person name="O'Sullivan O."/>
            <person name="Ritari J."/>
            <person name="Douillard F.P."/>
            <person name="Paul Ross R."/>
            <person name="Yang R."/>
            <person name="Briner A.E."/>
            <person name="Felis G.E."/>
            <person name="de Vos W.M."/>
            <person name="Barrangou R."/>
            <person name="Klaenhammer T.R."/>
            <person name="Caufield P.W."/>
            <person name="Cui Y."/>
            <person name="Zhang H."/>
            <person name="O'Toole P.W."/>
        </authorList>
    </citation>
    <scope>NUCLEOTIDE SEQUENCE [LARGE SCALE GENOMIC DNA]</scope>
    <source>
        <strain evidence="3 4">DSM 19904</strain>
    </source>
</reference>
<feature type="domain" description="Xaa-Pro dipeptidyl-peptidase C-terminal" evidence="2">
    <location>
        <begin position="441"/>
        <end position="678"/>
    </location>
</feature>
<dbReference type="Pfam" id="PF08530">
    <property type="entry name" value="PepX_C"/>
    <property type="match status" value="1"/>
</dbReference>
<dbReference type="InterPro" id="IPR005674">
    <property type="entry name" value="CocE/Ser_esterase"/>
</dbReference>
<dbReference type="NCBIfam" id="TIGR00976">
    <property type="entry name" value="CocE_NonD"/>
    <property type="match status" value="1"/>
</dbReference>
<dbReference type="InterPro" id="IPR000383">
    <property type="entry name" value="Xaa-Pro-like_dom"/>
</dbReference>
<dbReference type="InterPro" id="IPR008979">
    <property type="entry name" value="Galactose-bd-like_sf"/>
</dbReference>
<dbReference type="EMBL" id="AZEA01000013">
    <property type="protein sequence ID" value="KRK87990.1"/>
    <property type="molecule type" value="Genomic_DNA"/>
</dbReference>
<accession>A0A0R1KWI7</accession>
<protein>
    <submittedName>
        <fullName evidence="3">X-Pro dipeptidyl-peptidase domain protein</fullName>
    </submittedName>
</protein>
<evidence type="ECO:0000259" key="2">
    <source>
        <dbReference type="SMART" id="SM00939"/>
    </source>
</evidence>
<evidence type="ECO:0000313" key="3">
    <source>
        <dbReference type="EMBL" id="KRK87990.1"/>
    </source>
</evidence>
<dbReference type="Gene3D" id="1.10.3020.10">
    <property type="entry name" value="alpha-amino acid ester hydrolase ( Helical cap domain)"/>
    <property type="match status" value="1"/>
</dbReference>
<dbReference type="Proteomes" id="UP000051581">
    <property type="component" value="Unassembled WGS sequence"/>
</dbReference>
<evidence type="ECO:0000313" key="4">
    <source>
        <dbReference type="Proteomes" id="UP000051581"/>
    </source>
</evidence>
<dbReference type="Pfam" id="PF02129">
    <property type="entry name" value="Peptidase_S15"/>
    <property type="match status" value="1"/>
</dbReference>
<dbReference type="InterPro" id="IPR029058">
    <property type="entry name" value="AB_hydrolase_fold"/>
</dbReference>
<dbReference type="InterPro" id="IPR013736">
    <property type="entry name" value="Xaa-Pro_dipept_C"/>
</dbReference>
<name>A0A0R1KWI7_9LACO</name>
<keyword evidence="1" id="KW-0378">Hydrolase</keyword>
<dbReference type="SUPFAM" id="SSF49785">
    <property type="entry name" value="Galactose-binding domain-like"/>
    <property type="match status" value="1"/>
</dbReference>
<dbReference type="OrthoDB" id="319764at2"/>
<dbReference type="AlphaFoldDB" id="A0A0R1KWI7"/>
<dbReference type="Gene3D" id="3.40.50.1820">
    <property type="entry name" value="alpha/beta hydrolase"/>
    <property type="match status" value="1"/>
</dbReference>
<dbReference type="SMART" id="SM00939">
    <property type="entry name" value="PepX_C"/>
    <property type="match status" value="1"/>
</dbReference>
<dbReference type="PATRIC" id="fig|1423808.3.peg.642"/>
<dbReference type="Gene3D" id="2.60.120.260">
    <property type="entry name" value="Galactose-binding domain-like"/>
    <property type="match status" value="1"/>
</dbReference>
<dbReference type="GO" id="GO:0008239">
    <property type="term" value="F:dipeptidyl-peptidase activity"/>
    <property type="evidence" value="ECO:0007669"/>
    <property type="project" value="InterPro"/>
</dbReference>
<comment type="caution">
    <text evidence="3">The sequence shown here is derived from an EMBL/GenBank/DDBJ whole genome shotgun (WGS) entry which is preliminary data.</text>
</comment>
<gene>
    <name evidence="3" type="ORF">FD17_GL000637</name>
</gene>
<organism evidence="3 4">
    <name type="scientific">Lentilactobacillus sunkii DSM 19904</name>
    <dbReference type="NCBI Taxonomy" id="1423808"/>
    <lineage>
        <taxon>Bacteria</taxon>
        <taxon>Bacillati</taxon>
        <taxon>Bacillota</taxon>
        <taxon>Bacilli</taxon>
        <taxon>Lactobacillales</taxon>
        <taxon>Lactobacillaceae</taxon>
        <taxon>Lentilactobacillus</taxon>
    </lineage>
</organism>
<evidence type="ECO:0000256" key="1">
    <source>
        <dbReference type="ARBA" id="ARBA00022801"/>
    </source>
</evidence>
<proteinExistence type="predicted"/>
<dbReference type="RefSeq" id="WP_057825520.1">
    <property type="nucleotide sequence ID" value="NZ_AZEA01000013.1"/>
</dbReference>
<dbReference type="SUPFAM" id="SSF53474">
    <property type="entry name" value="alpha/beta-Hydrolases"/>
    <property type="match status" value="1"/>
</dbReference>
<sequence>MKLDYYETGIKEATFSVEDGEVKVKDNVAGSQWQDLFGDVEEEYTSKVHFNVKEAFYKFFGNSPVTDDLEKGVKFSTPYGDVYEPTDNPHLWIQREKNPAVNLVVNDNQVVGFQVAARNVGTVVIQQGLEELTVLAEWQKHGMLVSNPLTAKPHFTAMVPMRDGVRLATEIFIPDDGKPTHSVVMERTPYGRQMYYQGYQRFIQRGFVVVLQDVRGRNDSEGDWLPMYYERDDGQDTIEWIAKQDWSNQKVGMIGGSYGGYVQWAAASSGTPYLKALVSMVTAGGPFNDTIYKGGAPMSGGLAWFFAMAERKFKPENMMRDDWDELMRVRPLSQVPTVGLGHEIPSFSEFRRHTTYDDFIQNMDWKTRADKITVPALIQSGWYDDNGVGTTEAIRATDQYPHGRRKIILGPWIHAGNSQYDLGPVHLGQNALRFDIDLLHVMWFEHFLNGVDNGIEEGSTVEYYTVNMDKWRQADHFPPNQQATSWYLDKDRLTPDKPKTDSTATFDYNPEHPTPHLIDISQNELEFPNDYAEVEKRDDVVSFTSNQLAKPLVITGWFKAVFYASSSAVNTDWVVRLTDVTPDGEAINIDDGVMNAIFHEDYRHPKLLTPGKVYQFEIETQKTSIMLDVGHQLRLDIASAANNLVFPNTNTEVGADGNHTVIAHQTIYGGPKYPSCVEFNTDND</sequence>